<name>A0ACC2F2D0_DALPE</name>
<evidence type="ECO:0000313" key="2">
    <source>
        <dbReference type="Proteomes" id="UP001157502"/>
    </source>
</evidence>
<evidence type="ECO:0000313" key="1">
    <source>
        <dbReference type="EMBL" id="KAJ7985519.1"/>
    </source>
</evidence>
<keyword evidence="2" id="KW-1185">Reference proteome</keyword>
<accession>A0ACC2F2D0</accession>
<protein>
    <submittedName>
        <fullName evidence="1">Uncharacterized protein</fullName>
    </submittedName>
</protein>
<dbReference type="EMBL" id="CM055763">
    <property type="protein sequence ID" value="KAJ7985519.1"/>
    <property type="molecule type" value="Genomic_DNA"/>
</dbReference>
<gene>
    <name evidence="1" type="ORF">DPEC_G00352900</name>
</gene>
<comment type="caution">
    <text evidence="1">The sequence shown here is derived from an EMBL/GenBank/DDBJ whole genome shotgun (WGS) entry which is preliminary data.</text>
</comment>
<dbReference type="Proteomes" id="UP001157502">
    <property type="component" value="Chromosome 36"/>
</dbReference>
<organism evidence="1 2">
    <name type="scientific">Dallia pectoralis</name>
    <name type="common">Alaska blackfish</name>
    <dbReference type="NCBI Taxonomy" id="75939"/>
    <lineage>
        <taxon>Eukaryota</taxon>
        <taxon>Metazoa</taxon>
        <taxon>Chordata</taxon>
        <taxon>Craniata</taxon>
        <taxon>Vertebrata</taxon>
        <taxon>Euteleostomi</taxon>
        <taxon>Actinopterygii</taxon>
        <taxon>Neopterygii</taxon>
        <taxon>Teleostei</taxon>
        <taxon>Protacanthopterygii</taxon>
        <taxon>Esociformes</taxon>
        <taxon>Umbridae</taxon>
        <taxon>Dallia</taxon>
    </lineage>
</organism>
<proteinExistence type="predicted"/>
<sequence>MAAVPPSPSSPVFHTLVGQWVPRFSGPCSGDAGGVSVSDSWWEPSFSLSHNSSPFAVIGPRHLCCCVVKFCNNSIITLHIWLVPGQVCFLSGSAVSIQAASPGRPGSVSRSSQQLPPGGGRVIYIDMAVAMVDDADRTIWRGSACVCKHGG</sequence>
<reference evidence="1" key="1">
    <citation type="submission" date="2021-05" db="EMBL/GenBank/DDBJ databases">
        <authorList>
            <person name="Pan Q."/>
            <person name="Jouanno E."/>
            <person name="Zahm M."/>
            <person name="Klopp C."/>
            <person name="Cabau C."/>
            <person name="Louis A."/>
            <person name="Berthelot C."/>
            <person name="Parey E."/>
            <person name="Roest Crollius H."/>
            <person name="Montfort J."/>
            <person name="Robinson-Rechavi M."/>
            <person name="Bouchez O."/>
            <person name="Lampietro C."/>
            <person name="Lopez Roques C."/>
            <person name="Donnadieu C."/>
            <person name="Postlethwait J."/>
            <person name="Bobe J."/>
            <person name="Dillon D."/>
            <person name="Chandos A."/>
            <person name="von Hippel F."/>
            <person name="Guiguen Y."/>
        </authorList>
    </citation>
    <scope>NUCLEOTIDE SEQUENCE</scope>
    <source>
        <strain evidence="1">YG-Jan2019</strain>
    </source>
</reference>